<dbReference type="PROSITE" id="PS50077">
    <property type="entry name" value="HEAT_REPEAT"/>
    <property type="match status" value="1"/>
</dbReference>
<dbReference type="PANTHER" id="PTHR21567:SF28">
    <property type="entry name" value="CLIP-ASSOCIATING PROTEIN 1"/>
    <property type="match status" value="1"/>
</dbReference>
<feature type="compositionally biased region" description="Low complexity" evidence="18">
    <location>
        <begin position="574"/>
        <end position="594"/>
    </location>
</feature>
<keyword evidence="16" id="KW-0137">Centromere</keyword>
<dbReference type="InterPro" id="IPR024395">
    <property type="entry name" value="CLASP_N_dom"/>
</dbReference>
<dbReference type="Gene3D" id="1.25.10.10">
    <property type="entry name" value="Leucine-rich Repeat Variant"/>
    <property type="match status" value="4"/>
</dbReference>
<evidence type="ECO:0000256" key="4">
    <source>
        <dbReference type="ARBA" id="ARBA00004629"/>
    </source>
</evidence>
<dbReference type="InterPro" id="IPR021133">
    <property type="entry name" value="HEAT_type_2"/>
</dbReference>
<evidence type="ECO:0000256" key="18">
    <source>
        <dbReference type="SAM" id="MobiDB-lite"/>
    </source>
</evidence>
<dbReference type="SUPFAM" id="SSF48371">
    <property type="entry name" value="ARM repeat"/>
    <property type="match status" value="2"/>
</dbReference>
<organism evidence="20 21">
    <name type="scientific">Equus przewalskii</name>
    <name type="common">Przewalski's horse</name>
    <name type="synonym">Equus caballus przewalskii</name>
    <dbReference type="NCBI Taxonomy" id="9798"/>
    <lineage>
        <taxon>Eukaryota</taxon>
        <taxon>Metazoa</taxon>
        <taxon>Chordata</taxon>
        <taxon>Craniata</taxon>
        <taxon>Vertebrata</taxon>
        <taxon>Euteleostomi</taxon>
        <taxon>Mammalia</taxon>
        <taxon>Eutheria</taxon>
        <taxon>Laurasiatheria</taxon>
        <taxon>Perissodactyla</taxon>
        <taxon>Equidae</taxon>
        <taxon>Equus</taxon>
    </lineage>
</organism>
<evidence type="ECO:0000256" key="15">
    <source>
        <dbReference type="ARBA" id="ARBA00023306"/>
    </source>
</evidence>
<evidence type="ECO:0000256" key="2">
    <source>
        <dbReference type="ARBA" id="ARBA00004300"/>
    </source>
</evidence>
<keyword evidence="9" id="KW-0493">Microtubule</keyword>
<keyword evidence="6" id="KW-0158">Chromosome</keyword>
<keyword evidence="10" id="KW-0677">Repeat</keyword>
<dbReference type="SMART" id="SM01349">
    <property type="entry name" value="TOG"/>
    <property type="match status" value="4"/>
</dbReference>
<feature type="domain" description="TOG" evidence="19">
    <location>
        <begin position="823"/>
        <end position="1060"/>
    </location>
</feature>
<protein>
    <submittedName>
        <fullName evidence="21">CLIP-associating protein 1 isoform X42</fullName>
    </submittedName>
</protein>
<feature type="domain" description="TOG" evidence="19">
    <location>
        <begin position="319"/>
        <end position="551"/>
    </location>
</feature>
<dbReference type="Pfam" id="PF12348">
    <property type="entry name" value="CLASP_N"/>
    <property type="match status" value="1"/>
</dbReference>
<keyword evidence="12" id="KW-0995">Kinetochore</keyword>
<name>A0ABM4L9S0_EQUPR</name>
<evidence type="ECO:0000256" key="14">
    <source>
        <dbReference type="ARBA" id="ARBA00023212"/>
    </source>
</evidence>
<feature type="compositionally biased region" description="Polar residues" evidence="18">
    <location>
        <begin position="726"/>
        <end position="735"/>
    </location>
</feature>
<dbReference type="Proteomes" id="UP001652662">
    <property type="component" value="Chromosome 17"/>
</dbReference>
<dbReference type="InterPro" id="IPR057546">
    <property type="entry name" value="HEAT_GCN1"/>
</dbReference>
<feature type="region of interest" description="Disordered" evidence="18">
    <location>
        <begin position="1137"/>
        <end position="1172"/>
    </location>
</feature>
<feature type="compositionally biased region" description="Polar residues" evidence="18">
    <location>
        <begin position="653"/>
        <end position="666"/>
    </location>
</feature>
<dbReference type="Pfam" id="PF21041">
    <property type="entry name" value="XMAP215_CLASP_TOG"/>
    <property type="match status" value="1"/>
</dbReference>
<feature type="region of interest" description="Disordered" evidence="18">
    <location>
        <begin position="543"/>
        <end position="599"/>
    </location>
</feature>
<evidence type="ECO:0000256" key="1">
    <source>
        <dbReference type="ARBA" id="ARBA00004186"/>
    </source>
</evidence>
<evidence type="ECO:0000259" key="19">
    <source>
        <dbReference type="SMART" id="SM01349"/>
    </source>
</evidence>
<dbReference type="Pfam" id="PF23271">
    <property type="entry name" value="HEAT_GCN1"/>
    <property type="match status" value="1"/>
</dbReference>
<feature type="compositionally biased region" description="Low complexity" evidence="18">
    <location>
        <begin position="682"/>
        <end position="701"/>
    </location>
</feature>
<comment type="similarity">
    <text evidence="5">Belongs to the CLASP family.</text>
</comment>
<feature type="compositionally biased region" description="Polar residues" evidence="18">
    <location>
        <begin position="1055"/>
        <end position="1070"/>
    </location>
</feature>
<dbReference type="Pfam" id="PF21040">
    <property type="entry name" value="CEP104-like_TOG"/>
    <property type="match status" value="1"/>
</dbReference>
<proteinExistence type="inferred from homology"/>
<sequence length="1473" mass="162214">MEPRMESCLAQVLQKDVGKRLQVGQELIDYFSDKQKSADLEHDQTMLDKLVDGLATSWVNSSNYKVVLLGMDILSALVTRLQDRFKAQIGTVLPSLIDRLGDAKDSVREQDQTLLLKIMDQAANPQYVWDRMLGGFKHKNFRTREGTCLCLVATLNASGAHTLTLSKIVPHICNLLGDPNSQVRDAAINSLVEIYRHVGERVRADLSKKGLPQSRLNVIFTKFDEVQKSGNMIQSANDKNFDDEDSVDGNRPSSASSTSSKAQPSSRRNVGMGTTRRLGSSTLGSKSSAAKEGAGAVDEEDFIKAFDDVPVVQIYSSRDLEESINKIREILSDDKHDWEQRVNALKKIRSLLLAGAAEYDNFFQHLRLLDGAFKLSAKDLRSQVVREACITLGHLSSVLGNKFDHGAEAIMPTIFNLIPNSAKIMATSGVVAVRLIIRHTHIPRLIPVITSNCTSKSVAVRRRCFEFLDLLLQEWQTHSLERHISVLAETIKKGIHDADSEARIEARKCYWGFHSHFSREAEHLYHTLESSYQKALQSHLKNSDSIVSLPQSDRSSSSSQESLNRPLSAKRSPTGSTASRASTVSTKSVSTTGSLQRSRSDIDVNAAASAKSKVSAASGAAPFSSAAALPPGSYASLDGTATKAEGRIRTRRQSSGSATNVASTPADSRGRSRAKVVSQSQRSRSANPAGAGSRSSSPGRLLGSGGSSRGPPVTPSEKRSRIPRSQGCSRETSPNRIGLDRFGLGQAGRIPGSVNAMRVLSTSTDLEAAVADALLLGDSRSKKKPVRRRYEPYGMYSDDDANSDASSVCSERSYGSRNGGIPHYLRQTEDVAEVLNHCASSNWSERKEGLLGLQNLLKSQRTLSRVELKRLCEIFTRMFADPHSKVFSMFLETLVDFIIIHKDDLQDWLFVLLTQLLKKMGADLLGSVQAKVQKALDVTRDSFPFDQQFNILMRFIVDQTQTPNLKVKVAILKYIESLARQMDPTDFVNSSETRLAVSRIITWTTEPKSSDVRKAAQIVLISLFELNTPEFTMLLGALPKTFQDGATKLLHNHLKNSSNTSVGSPSNTIGRTPSRHTSSRTSPLTSPTNCSHGGLSPSMLDYDTENLNSEEIYSSLRGVTEAIEKFSFRSQEDLNEPIKRDGKKDCDIVSRDGGVASPPTEGRGGSDVVEGGRTALDNKTSLLNTQPPRAFPGPRVRDYTPYPYSDTINTYDKTALKEAVFDDDMEQLRDVPIDHSDLVADLLKELSNHNERVEERKGALLELLKITREDSLGVWEEHFKTILLLLLETLGDKDHSIRALALRVLREILRNQPARFKNYAELTIMKTLEAHKDSHKEVVRAAEEAASTLASSIHPEQCIKVLCPIIQTADYPINLAAIKMQTKVVERIAKESLLQLLADIIPGLLQGYDNTESSVRKASVFCLVAIYSVIGEELKPHLAQLTGSKMKLLNLYIKRAQTTNSNSSSSSDVSTHS</sequence>
<reference evidence="21" key="1">
    <citation type="submission" date="2025-08" db="UniProtKB">
        <authorList>
            <consortium name="RefSeq"/>
        </authorList>
    </citation>
    <scope>IDENTIFICATION</scope>
    <source>
        <tissue evidence="21">Blood</tissue>
    </source>
</reference>
<evidence type="ECO:0000256" key="9">
    <source>
        <dbReference type="ARBA" id="ARBA00022701"/>
    </source>
</evidence>
<feature type="compositionally biased region" description="Low complexity" evidence="18">
    <location>
        <begin position="548"/>
        <end position="567"/>
    </location>
</feature>
<keyword evidence="20" id="KW-1185">Reference proteome</keyword>
<feature type="domain" description="TOG" evidence="19">
    <location>
        <begin position="1224"/>
        <end position="1462"/>
    </location>
</feature>
<dbReference type="GeneID" id="103560563"/>
<gene>
    <name evidence="21" type="primary">CLASP1</name>
</gene>
<feature type="compositionally biased region" description="Basic and acidic residues" evidence="18">
    <location>
        <begin position="1137"/>
        <end position="1150"/>
    </location>
</feature>
<evidence type="ECO:0000256" key="11">
    <source>
        <dbReference type="ARBA" id="ARBA00022776"/>
    </source>
</evidence>
<evidence type="ECO:0000256" key="6">
    <source>
        <dbReference type="ARBA" id="ARBA00022454"/>
    </source>
</evidence>
<evidence type="ECO:0000256" key="3">
    <source>
        <dbReference type="ARBA" id="ARBA00004601"/>
    </source>
</evidence>
<comment type="subcellular location">
    <subcellularLocation>
        <location evidence="4">Chromosome</location>
        <location evidence="4">Centromere</location>
        <location evidence="4">Kinetochore</location>
    </subcellularLocation>
    <subcellularLocation>
        <location evidence="2">Cytoplasm</location>
        <location evidence="2">Cytoskeleton</location>
        <location evidence="2">Microtubule organizing center</location>
        <location evidence="2">Centrosome</location>
    </subcellularLocation>
    <subcellularLocation>
        <location evidence="1">Cytoplasm</location>
        <location evidence="1">Cytoskeleton</location>
        <location evidence="1">Spindle</location>
    </subcellularLocation>
    <subcellularLocation>
        <location evidence="3">Golgi apparatus</location>
        <location evidence="3">trans-Golgi network</location>
    </subcellularLocation>
</comment>
<feature type="region of interest" description="Disordered" evidence="18">
    <location>
        <begin position="1053"/>
        <end position="1097"/>
    </location>
</feature>
<feature type="region of interest" description="Disordered" evidence="18">
    <location>
        <begin position="235"/>
        <end position="292"/>
    </location>
</feature>
<evidence type="ECO:0000256" key="10">
    <source>
        <dbReference type="ARBA" id="ARBA00022737"/>
    </source>
</evidence>
<evidence type="ECO:0000313" key="20">
    <source>
        <dbReference type="Proteomes" id="UP001652662"/>
    </source>
</evidence>
<feature type="compositionally biased region" description="Low complexity" evidence="18">
    <location>
        <begin position="252"/>
        <end position="266"/>
    </location>
</feature>
<evidence type="ECO:0000256" key="12">
    <source>
        <dbReference type="ARBA" id="ARBA00022838"/>
    </source>
</evidence>
<dbReference type="PANTHER" id="PTHR21567">
    <property type="entry name" value="CLASP"/>
    <property type="match status" value="1"/>
</dbReference>
<dbReference type="RefSeq" id="XP_070437187.1">
    <property type="nucleotide sequence ID" value="XM_070581086.1"/>
</dbReference>
<feature type="compositionally biased region" description="Low complexity" evidence="18">
    <location>
        <begin position="1079"/>
        <end position="1088"/>
    </location>
</feature>
<accession>A0ABM4L9S0</accession>
<evidence type="ECO:0000313" key="21">
    <source>
        <dbReference type="RefSeq" id="XP_070437187.1"/>
    </source>
</evidence>
<keyword evidence="11" id="KW-0498">Mitosis</keyword>
<evidence type="ECO:0000256" key="5">
    <source>
        <dbReference type="ARBA" id="ARBA00009549"/>
    </source>
</evidence>
<feature type="domain" description="TOG" evidence="19">
    <location>
        <begin position="1"/>
        <end position="232"/>
    </location>
</feature>
<evidence type="ECO:0000256" key="17">
    <source>
        <dbReference type="PROSITE-ProRule" id="PRU00103"/>
    </source>
</evidence>
<dbReference type="InterPro" id="IPR034085">
    <property type="entry name" value="TOG"/>
</dbReference>
<evidence type="ECO:0000256" key="8">
    <source>
        <dbReference type="ARBA" id="ARBA00022618"/>
    </source>
</evidence>
<dbReference type="InterPro" id="IPR016024">
    <property type="entry name" value="ARM-type_fold"/>
</dbReference>
<evidence type="ECO:0000256" key="7">
    <source>
        <dbReference type="ARBA" id="ARBA00022490"/>
    </source>
</evidence>
<feature type="repeat" description="HEAT" evidence="17">
    <location>
        <begin position="168"/>
        <end position="206"/>
    </location>
</feature>
<evidence type="ECO:0000256" key="13">
    <source>
        <dbReference type="ARBA" id="ARBA00023034"/>
    </source>
</evidence>
<keyword evidence="8" id="KW-0132">Cell division</keyword>
<dbReference type="InterPro" id="IPR048491">
    <property type="entry name" value="XMAP215_CLASP_TOG"/>
</dbReference>
<evidence type="ECO:0000256" key="16">
    <source>
        <dbReference type="ARBA" id="ARBA00023328"/>
    </source>
</evidence>
<keyword evidence="15" id="KW-0131">Cell cycle</keyword>
<keyword evidence="13" id="KW-0333">Golgi apparatus</keyword>
<keyword evidence="7" id="KW-0963">Cytoplasm</keyword>
<dbReference type="InterPro" id="IPR011989">
    <property type="entry name" value="ARM-like"/>
</dbReference>
<feature type="region of interest" description="Disordered" evidence="18">
    <location>
        <begin position="644"/>
        <end position="746"/>
    </location>
</feature>
<keyword evidence="14" id="KW-0206">Cytoskeleton</keyword>